<feature type="domain" description="Glycoside hydrolase family 5" evidence="5">
    <location>
        <begin position="2"/>
        <end position="128"/>
    </location>
</feature>
<evidence type="ECO:0000256" key="2">
    <source>
        <dbReference type="ARBA" id="ARBA00022801"/>
    </source>
</evidence>
<dbReference type="Proteomes" id="UP000593564">
    <property type="component" value="Unassembled WGS sequence"/>
</dbReference>
<evidence type="ECO:0000256" key="3">
    <source>
        <dbReference type="ARBA" id="ARBA00023295"/>
    </source>
</evidence>
<dbReference type="GO" id="GO:0000272">
    <property type="term" value="P:polysaccharide catabolic process"/>
    <property type="evidence" value="ECO:0007669"/>
    <property type="project" value="InterPro"/>
</dbReference>
<dbReference type="AlphaFoldDB" id="A0A7J7GGZ9"/>
<evidence type="ECO:0000313" key="7">
    <source>
        <dbReference type="Proteomes" id="UP000593564"/>
    </source>
</evidence>
<accession>A0A7J7GGZ9</accession>
<dbReference type="Gene3D" id="3.20.20.80">
    <property type="entry name" value="Glycosidases"/>
    <property type="match status" value="1"/>
</dbReference>
<evidence type="ECO:0000259" key="5">
    <source>
        <dbReference type="Pfam" id="PF00150"/>
    </source>
</evidence>
<dbReference type="Pfam" id="PF00150">
    <property type="entry name" value="Cellulase"/>
    <property type="match status" value="1"/>
</dbReference>
<name>A0A7J7GGZ9_CAMSI</name>
<evidence type="ECO:0000256" key="1">
    <source>
        <dbReference type="ARBA" id="ARBA00005641"/>
    </source>
</evidence>
<dbReference type="SUPFAM" id="SSF51445">
    <property type="entry name" value="(Trans)glycosidases"/>
    <property type="match status" value="1"/>
</dbReference>
<proteinExistence type="inferred from homology"/>
<sequence>MQKGAEAVHAVNRDVFVILSGLSFNTNLSFLLNRPMNLTFKGKLVFEVHSYGFFDGSTWITGNPNQVCGQVVDQMMRKGGFLLDQGYPFLMSEFGVDLRGTNENDNRYLNCILGVAAKLDLDWALWTLAGRVIGSKEFFGVYNWNWCEARNSSFLERISAVQSPFQGPIQSGTKLHRGIFHPLTGQCVQRKSLFEPLKIGPCTDSEAWTYNTQQKTLNIKGTYFYLQANGLNKPVKLVGSTSKWEPISDSKMHLSSKLAADGDAICLGVDSSSNIIITNTCKCLNSDNKFNSVFCSTSLFVPNSALVFVLNLVTNASASYAHETMLPSGNFSNHVKPKSPRLRPQFFLLLRLAPLRDLREPEDPSSASVYQGFESGVDLSPNVNLRASHSLPVFCPSIADCGKSSLCAIASN</sequence>
<dbReference type="EMBL" id="JACBKZ010000010">
    <property type="protein sequence ID" value="KAF5940042.1"/>
    <property type="molecule type" value="Genomic_DNA"/>
</dbReference>
<evidence type="ECO:0000313" key="6">
    <source>
        <dbReference type="EMBL" id="KAF5940042.1"/>
    </source>
</evidence>
<evidence type="ECO:0000256" key="4">
    <source>
        <dbReference type="RuleBase" id="RU361153"/>
    </source>
</evidence>
<gene>
    <name evidence="6" type="ORF">HYC85_021209</name>
</gene>
<dbReference type="PANTHER" id="PTHR31263:SF44">
    <property type="entry name" value="OS04G0481200 PROTEIN"/>
    <property type="match status" value="1"/>
</dbReference>
<reference evidence="6 7" key="2">
    <citation type="submission" date="2020-07" db="EMBL/GenBank/DDBJ databases">
        <title>Genome assembly of wild tea tree DASZ reveals pedigree and selection history of tea varieties.</title>
        <authorList>
            <person name="Zhang W."/>
        </authorList>
    </citation>
    <scope>NUCLEOTIDE SEQUENCE [LARGE SCALE GENOMIC DNA]</scope>
    <source>
        <strain evidence="7">cv. G240</strain>
        <tissue evidence="6">Leaf</tissue>
    </source>
</reference>
<keyword evidence="2 4" id="KW-0378">Hydrolase</keyword>
<dbReference type="InterPro" id="IPR001547">
    <property type="entry name" value="Glyco_hydro_5"/>
</dbReference>
<organism evidence="6 7">
    <name type="scientific">Camellia sinensis</name>
    <name type="common">Tea plant</name>
    <name type="synonym">Thea sinensis</name>
    <dbReference type="NCBI Taxonomy" id="4442"/>
    <lineage>
        <taxon>Eukaryota</taxon>
        <taxon>Viridiplantae</taxon>
        <taxon>Streptophyta</taxon>
        <taxon>Embryophyta</taxon>
        <taxon>Tracheophyta</taxon>
        <taxon>Spermatophyta</taxon>
        <taxon>Magnoliopsida</taxon>
        <taxon>eudicotyledons</taxon>
        <taxon>Gunneridae</taxon>
        <taxon>Pentapetalae</taxon>
        <taxon>asterids</taxon>
        <taxon>Ericales</taxon>
        <taxon>Theaceae</taxon>
        <taxon>Camellia</taxon>
    </lineage>
</organism>
<reference evidence="7" key="1">
    <citation type="journal article" date="2020" name="Nat. Commun.">
        <title>Genome assembly of wild tea tree DASZ reveals pedigree and selection history of tea varieties.</title>
        <authorList>
            <person name="Zhang W."/>
            <person name="Zhang Y."/>
            <person name="Qiu H."/>
            <person name="Guo Y."/>
            <person name="Wan H."/>
            <person name="Zhang X."/>
            <person name="Scossa F."/>
            <person name="Alseekh S."/>
            <person name="Zhang Q."/>
            <person name="Wang P."/>
            <person name="Xu L."/>
            <person name="Schmidt M.H."/>
            <person name="Jia X."/>
            <person name="Li D."/>
            <person name="Zhu A."/>
            <person name="Guo F."/>
            <person name="Chen W."/>
            <person name="Ni D."/>
            <person name="Usadel B."/>
            <person name="Fernie A.R."/>
            <person name="Wen W."/>
        </authorList>
    </citation>
    <scope>NUCLEOTIDE SEQUENCE [LARGE SCALE GENOMIC DNA]</scope>
    <source>
        <strain evidence="7">cv. G240</strain>
    </source>
</reference>
<comment type="caution">
    <text evidence="6">The sequence shown here is derived from an EMBL/GenBank/DDBJ whole genome shotgun (WGS) entry which is preliminary data.</text>
</comment>
<dbReference type="InterPro" id="IPR017853">
    <property type="entry name" value="GH"/>
</dbReference>
<comment type="similarity">
    <text evidence="1 4">Belongs to the glycosyl hydrolase 5 (cellulase A) family.</text>
</comment>
<keyword evidence="3 4" id="KW-0326">Glycosidase</keyword>
<keyword evidence="7" id="KW-1185">Reference proteome</keyword>
<protein>
    <recommendedName>
        <fullName evidence="5">Glycoside hydrolase family 5 domain-containing protein</fullName>
    </recommendedName>
</protein>
<dbReference type="PANTHER" id="PTHR31263">
    <property type="entry name" value="CELLULASE FAMILY PROTEIN (AFU_ORTHOLOGUE AFUA_5G14560)"/>
    <property type="match status" value="1"/>
</dbReference>
<dbReference type="GO" id="GO:0004553">
    <property type="term" value="F:hydrolase activity, hydrolyzing O-glycosyl compounds"/>
    <property type="evidence" value="ECO:0007669"/>
    <property type="project" value="InterPro"/>
</dbReference>